<keyword evidence="2" id="KW-0472">Membrane</keyword>
<evidence type="ECO:0000256" key="2">
    <source>
        <dbReference type="SAM" id="Phobius"/>
    </source>
</evidence>
<accession>A0AAD3S7X5</accession>
<gene>
    <name evidence="3" type="ORF">Nepgr_007874</name>
</gene>
<dbReference type="EMBL" id="BSYO01000006">
    <property type="protein sequence ID" value="GMH06034.1"/>
    <property type="molecule type" value="Genomic_DNA"/>
</dbReference>
<keyword evidence="2" id="KW-0812">Transmembrane</keyword>
<sequence>MRRLWKLEMGSLPSAELVRECYEVLFLRSMMSPEFSQLRFAVFESAPTGFRKFGDEGSVVPFSNWCFVRECCFLFFGKGYWFITAAVKFFAALRSQDAWRDLWFFPHLFERSGHSVARPELICEHMLMRTELALSKQKLMLAPCSDICHSIKFRRSNLGNLAFEGVAVDDGPKLASPPFAPPREALGVVPLDDALSLINCLPNPGADIVIHDLSIPPSDGKALEMEPTSAIDPDLTPSPISPYLASTAFWKRLQHLVCEDQSGFSCWGSGSVWVWLLCDELWLDAIAKGSSLLNSLAGYDPVMINSGCISCVEAVFPVLLLLYLGVRVYSDPDLFCLGLALDIPGVSFFCLEQFSTFAFSERLELKDADCRCRVRTPLELGGDPLAGCCEFLGSDGSSCLKDSPYHSIVAVASPTPSKQNADVESVAASLTSVNDLAGHQEVAYVRPLGGTSPSRSKAVDVTAEAAARIVAITLFTSCWQVTRWYDLNLLCLWSWICTCWLHLSCHMLKTIAGWYMLPVGVKVLLSYLLRKLPLTEVNEPLSKAAAGNVETGFWSLVDAGEQQFLICSCSSLNIALGLFAFAEYGMAGVYHCIDTTPTISSKAMQDQSNLDTGTDVHYSDGGIGNVLGSKQEPSRFSKSRQTSRPEWDDGRLRDENTNLKFKLLIGGSPSFLLHSFRLISSVSLCLVVLLFLRRLMLSGTVSQIAHHAVMFWKCRRLVMLEGIGFAFCIVDPFYVDPVSLDETSWSFVNASADFSLPSEVGFILCCSWSDYLG</sequence>
<feature type="transmembrane region" description="Helical" evidence="2">
    <location>
        <begin position="678"/>
        <end position="696"/>
    </location>
</feature>
<evidence type="ECO:0000256" key="1">
    <source>
        <dbReference type="SAM" id="MobiDB-lite"/>
    </source>
</evidence>
<proteinExistence type="predicted"/>
<evidence type="ECO:0000313" key="3">
    <source>
        <dbReference type="EMBL" id="GMH06034.1"/>
    </source>
</evidence>
<dbReference type="AlphaFoldDB" id="A0AAD3S7X5"/>
<reference evidence="3" key="1">
    <citation type="submission" date="2023-05" db="EMBL/GenBank/DDBJ databases">
        <title>Nepenthes gracilis genome sequencing.</title>
        <authorList>
            <person name="Fukushima K."/>
        </authorList>
    </citation>
    <scope>NUCLEOTIDE SEQUENCE</scope>
    <source>
        <strain evidence="3">SING2019-196</strain>
    </source>
</reference>
<dbReference type="Proteomes" id="UP001279734">
    <property type="component" value="Unassembled WGS sequence"/>
</dbReference>
<feature type="transmembrane region" description="Helical" evidence="2">
    <location>
        <begin position="717"/>
        <end position="735"/>
    </location>
</feature>
<keyword evidence="2" id="KW-1133">Transmembrane helix</keyword>
<evidence type="ECO:0000313" key="4">
    <source>
        <dbReference type="Proteomes" id="UP001279734"/>
    </source>
</evidence>
<comment type="caution">
    <text evidence="3">The sequence shown here is derived from an EMBL/GenBank/DDBJ whole genome shotgun (WGS) entry which is preliminary data.</text>
</comment>
<protein>
    <submittedName>
        <fullName evidence="3">Uncharacterized protein</fullName>
    </submittedName>
</protein>
<keyword evidence="4" id="KW-1185">Reference proteome</keyword>
<organism evidence="3 4">
    <name type="scientific">Nepenthes gracilis</name>
    <name type="common">Slender pitcher plant</name>
    <dbReference type="NCBI Taxonomy" id="150966"/>
    <lineage>
        <taxon>Eukaryota</taxon>
        <taxon>Viridiplantae</taxon>
        <taxon>Streptophyta</taxon>
        <taxon>Embryophyta</taxon>
        <taxon>Tracheophyta</taxon>
        <taxon>Spermatophyta</taxon>
        <taxon>Magnoliopsida</taxon>
        <taxon>eudicotyledons</taxon>
        <taxon>Gunneridae</taxon>
        <taxon>Pentapetalae</taxon>
        <taxon>Caryophyllales</taxon>
        <taxon>Nepenthaceae</taxon>
        <taxon>Nepenthes</taxon>
    </lineage>
</organism>
<feature type="region of interest" description="Disordered" evidence="1">
    <location>
        <begin position="624"/>
        <end position="651"/>
    </location>
</feature>
<name>A0AAD3S7X5_NEPGR</name>